<evidence type="ECO:0000256" key="1">
    <source>
        <dbReference type="SAM" id="SignalP"/>
    </source>
</evidence>
<dbReference type="EMBL" id="JAGTTL010000020">
    <property type="protein sequence ID" value="KAK6307077.1"/>
    <property type="molecule type" value="Genomic_DNA"/>
</dbReference>
<feature type="chain" id="PRO_5042948911" evidence="1">
    <location>
        <begin position="25"/>
        <end position="94"/>
    </location>
</feature>
<evidence type="ECO:0000313" key="3">
    <source>
        <dbReference type="Proteomes" id="UP001356427"/>
    </source>
</evidence>
<reference evidence="2 3" key="1">
    <citation type="submission" date="2021-04" db="EMBL/GenBank/DDBJ databases">
        <authorList>
            <person name="De Guttry C."/>
            <person name="Zahm M."/>
            <person name="Klopp C."/>
            <person name="Cabau C."/>
            <person name="Louis A."/>
            <person name="Berthelot C."/>
            <person name="Parey E."/>
            <person name="Roest Crollius H."/>
            <person name="Montfort J."/>
            <person name="Robinson-Rechavi M."/>
            <person name="Bucao C."/>
            <person name="Bouchez O."/>
            <person name="Gislard M."/>
            <person name="Lluch J."/>
            <person name="Milhes M."/>
            <person name="Lampietro C."/>
            <person name="Lopez Roques C."/>
            <person name="Donnadieu C."/>
            <person name="Braasch I."/>
            <person name="Desvignes T."/>
            <person name="Postlethwait J."/>
            <person name="Bobe J."/>
            <person name="Wedekind C."/>
            <person name="Guiguen Y."/>
        </authorList>
    </citation>
    <scope>NUCLEOTIDE SEQUENCE [LARGE SCALE GENOMIC DNA]</scope>
    <source>
        <strain evidence="2">Cs_M1</strain>
        <tissue evidence="2">Blood</tissue>
    </source>
</reference>
<keyword evidence="3" id="KW-1185">Reference proteome</keyword>
<protein>
    <submittedName>
        <fullName evidence="2">Uncharacterized protein</fullName>
    </submittedName>
</protein>
<comment type="caution">
    <text evidence="2">The sequence shown here is derived from an EMBL/GenBank/DDBJ whole genome shotgun (WGS) entry which is preliminary data.</text>
</comment>
<organism evidence="2 3">
    <name type="scientific">Coregonus suidteri</name>
    <dbReference type="NCBI Taxonomy" id="861788"/>
    <lineage>
        <taxon>Eukaryota</taxon>
        <taxon>Metazoa</taxon>
        <taxon>Chordata</taxon>
        <taxon>Craniata</taxon>
        <taxon>Vertebrata</taxon>
        <taxon>Euteleostomi</taxon>
        <taxon>Actinopterygii</taxon>
        <taxon>Neopterygii</taxon>
        <taxon>Teleostei</taxon>
        <taxon>Protacanthopterygii</taxon>
        <taxon>Salmoniformes</taxon>
        <taxon>Salmonidae</taxon>
        <taxon>Coregoninae</taxon>
        <taxon>Coregonus</taxon>
    </lineage>
</organism>
<dbReference type="Proteomes" id="UP001356427">
    <property type="component" value="Unassembled WGS sequence"/>
</dbReference>
<dbReference type="AlphaFoldDB" id="A0AAN8LEQ5"/>
<gene>
    <name evidence="2" type="ORF">J4Q44_G00222250</name>
</gene>
<evidence type="ECO:0000313" key="2">
    <source>
        <dbReference type="EMBL" id="KAK6307077.1"/>
    </source>
</evidence>
<name>A0AAN8LEQ5_9TELE</name>
<accession>A0AAN8LEQ5</accession>
<sequence length="94" mass="10030">MTKMVIAYIGFLLLAMHLSSQVYSQNIGRRPTTRSPAVTVNTTKVGGARSNMTKLPDVTTTNITIPKGACVSLESSAFTLFIPMVAGSLVQGRL</sequence>
<keyword evidence="1" id="KW-0732">Signal</keyword>
<proteinExistence type="predicted"/>
<feature type="signal peptide" evidence="1">
    <location>
        <begin position="1"/>
        <end position="24"/>
    </location>
</feature>